<protein>
    <recommendedName>
        <fullName evidence="1">Parvulin-like PPIase</fullName>
    </recommendedName>
    <alternativeName>
        <fullName evidence="3">Peptidyl-prolyl cis-trans isomerase plp</fullName>
    </alternativeName>
    <alternativeName>
        <fullName evidence="4">Rotamase plp</fullName>
    </alternativeName>
</protein>
<dbReference type="PANTHER" id="PTHR47637:SF1">
    <property type="entry name" value="CHAPERONE SURA"/>
    <property type="match status" value="1"/>
</dbReference>
<evidence type="ECO:0000313" key="7">
    <source>
        <dbReference type="EMBL" id="SEW19641.1"/>
    </source>
</evidence>
<dbReference type="Proteomes" id="UP000199650">
    <property type="component" value="Unassembled WGS sequence"/>
</dbReference>
<dbReference type="EMBL" id="FOJB01000001">
    <property type="protein sequence ID" value="SEW19641.1"/>
    <property type="molecule type" value="Genomic_DNA"/>
</dbReference>
<evidence type="ECO:0000256" key="4">
    <source>
        <dbReference type="ARBA" id="ARBA00031484"/>
    </source>
</evidence>
<dbReference type="PROSITE" id="PS50198">
    <property type="entry name" value="PPIC_PPIASE_2"/>
    <property type="match status" value="1"/>
</dbReference>
<evidence type="ECO:0000256" key="2">
    <source>
        <dbReference type="ARBA" id="ARBA00022729"/>
    </source>
</evidence>
<dbReference type="InterPro" id="IPR000297">
    <property type="entry name" value="PPIase_PpiC"/>
</dbReference>
<dbReference type="AlphaFoldDB" id="A0A1I0PYU3"/>
<keyword evidence="5" id="KW-0413">Isomerase</keyword>
<evidence type="ECO:0000256" key="1">
    <source>
        <dbReference type="ARBA" id="ARBA00018370"/>
    </source>
</evidence>
<keyword evidence="5" id="KW-0697">Rotamase</keyword>
<dbReference type="OrthoDB" id="9791746at2"/>
<evidence type="ECO:0000256" key="5">
    <source>
        <dbReference type="PROSITE-ProRule" id="PRU00278"/>
    </source>
</evidence>
<dbReference type="Pfam" id="PF00639">
    <property type="entry name" value="Rotamase"/>
    <property type="match status" value="1"/>
</dbReference>
<feature type="domain" description="PpiC" evidence="6">
    <location>
        <begin position="191"/>
        <end position="288"/>
    </location>
</feature>
<evidence type="ECO:0000259" key="6">
    <source>
        <dbReference type="PROSITE" id="PS50198"/>
    </source>
</evidence>
<organism evidence="7 8">
    <name type="scientific">Aliiroseovarius sediminilitoris</name>
    <dbReference type="NCBI Taxonomy" id="1173584"/>
    <lineage>
        <taxon>Bacteria</taxon>
        <taxon>Pseudomonadati</taxon>
        <taxon>Pseudomonadota</taxon>
        <taxon>Alphaproteobacteria</taxon>
        <taxon>Rhodobacterales</taxon>
        <taxon>Paracoccaceae</taxon>
        <taxon>Aliiroseovarius</taxon>
    </lineage>
</organism>
<dbReference type="InterPro" id="IPR027304">
    <property type="entry name" value="Trigger_fact/SurA_dom_sf"/>
</dbReference>
<proteinExistence type="predicted"/>
<evidence type="ECO:0000256" key="3">
    <source>
        <dbReference type="ARBA" id="ARBA00030642"/>
    </source>
</evidence>
<accession>A0A1I0PYU3</accession>
<gene>
    <name evidence="7" type="ORF">SAMN05444851_2047</name>
</gene>
<dbReference type="GO" id="GO:0003755">
    <property type="term" value="F:peptidyl-prolyl cis-trans isomerase activity"/>
    <property type="evidence" value="ECO:0007669"/>
    <property type="project" value="UniProtKB-KW"/>
</dbReference>
<dbReference type="Gene3D" id="3.10.50.40">
    <property type="match status" value="1"/>
</dbReference>
<evidence type="ECO:0000313" key="8">
    <source>
        <dbReference type="Proteomes" id="UP000199650"/>
    </source>
</evidence>
<dbReference type="STRING" id="1173584.SAMN05444851_2047"/>
<dbReference type="InterPro" id="IPR050280">
    <property type="entry name" value="OMP_Chaperone_SurA"/>
</dbReference>
<dbReference type="PANTHER" id="PTHR47637">
    <property type="entry name" value="CHAPERONE SURA"/>
    <property type="match status" value="1"/>
</dbReference>
<sequence length="437" mass="47881">MTMSRSDRTMVKRMNNSRACTLPEPRWIQRLAAILMTGLFVLAPFSAGPAMAQDLFAPVKKINDRVITAYELSQRMAFLTILKAPGNLRQLALEQLTNEALQRQAAENADVKPTAEEILAGMEEFTGRFNLDVEAFNNIISQAGIAPETFRDFVSGGIAWRGVVRARWAGRVQVSDDEVDRQLALTRPGQGVRVLLSEIILPAQTPAQLQASNAQASELSEITTLPAFAAAARQYSVAPSRERSGRLQWMDLSNLPPAVAAQILPLAPGHVSDPIPVNNGVAVFQMRAIEEIETPQPTDVTVDYATLLLPGGRTEAALGEAANIRAKADTCDDLYGIIRDASPEQLQRETLSIGEIPTNYALELAKLDEGEVSTNLTSASGQNLVFLMLCSRTRDLPEEVSRDDIKLRLQNQRLQSFANAYLDELKAAAHIEDYSDQ</sequence>
<keyword evidence="8" id="KW-1185">Reference proteome</keyword>
<name>A0A1I0PYU3_9RHOB</name>
<keyword evidence="2" id="KW-0732">Signal</keyword>
<dbReference type="SUPFAM" id="SSF109998">
    <property type="entry name" value="Triger factor/SurA peptide-binding domain-like"/>
    <property type="match status" value="1"/>
</dbReference>
<dbReference type="Gene3D" id="1.10.4030.10">
    <property type="entry name" value="Porin chaperone SurA, peptide-binding domain"/>
    <property type="match status" value="1"/>
</dbReference>
<dbReference type="InterPro" id="IPR046357">
    <property type="entry name" value="PPIase_dom_sf"/>
</dbReference>
<dbReference type="SUPFAM" id="SSF54534">
    <property type="entry name" value="FKBP-like"/>
    <property type="match status" value="1"/>
</dbReference>
<reference evidence="7 8" key="1">
    <citation type="submission" date="2016-10" db="EMBL/GenBank/DDBJ databases">
        <authorList>
            <person name="de Groot N.N."/>
        </authorList>
    </citation>
    <scope>NUCLEOTIDE SEQUENCE [LARGE SCALE GENOMIC DNA]</scope>
    <source>
        <strain evidence="7 8">DSM 29439</strain>
    </source>
</reference>